<reference evidence="2 3" key="1">
    <citation type="submission" date="2018-02" db="EMBL/GenBank/DDBJ databases">
        <authorList>
            <person name="Machado R.A."/>
        </authorList>
    </citation>
    <scope>NUCLEOTIDE SEQUENCE [LARGE SCALE GENOMIC DNA]</scope>
    <source>
        <strain evidence="2 3">T327</strain>
    </source>
</reference>
<dbReference type="InterPro" id="IPR058955">
    <property type="entry name" value="GAPS4b_N"/>
</dbReference>
<dbReference type="Proteomes" id="UP000697802">
    <property type="component" value="Unassembled WGS sequence"/>
</dbReference>
<accession>A0ABX0GE01</accession>
<gene>
    <name evidence="2" type="ORF">C5471_00060</name>
</gene>
<keyword evidence="3" id="KW-1185">Reference proteome</keyword>
<proteinExistence type="predicted"/>
<evidence type="ECO:0000313" key="2">
    <source>
        <dbReference type="EMBL" id="NHB86199.1"/>
    </source>
</evidence>
<evidence type="ECO:0000313" key="3">
    <source>
        <dbReference type="Proteomes" id="UP000697802"/>
    </source>
</evidence>
<dbReference type="RefSeq" id="WP_133813641.1">
    <property type="nucleotide sequence ID" value="NZ_CAWPIF010000001.1"/>
</dbReference>
<name>A0ABX0GE01_9GAMM</name>
<dbReference type="Pfam" id="PF26110">
    <property type="entry name" value="GAPS4b_N"/>
    <property type="match status" value="1"/>
</dbReference>
<dbReference type="EMBL" id="PUJU01000001">
    <property type="protein sequence ID" value="NHB86199.1"/>
    <property type="molecule type" value="Genomic_DNA"/>
</dbReference>
<evidence type="ECO:0000259" key="1">
    <source>
        <dbReference type="Pfam" id="PF26110"/>
    </source>
</evidence>
<comment type="caution">
    <text evidence="2">The sequence shown here is derived from an EMBL/GenBank/DDBJ whole genome shotgun (WGS) entry which is preliminary data.</text>
</comment>
<sequence length="232" mass="26974">MSDNIFLPTRDYLRQLIGQQYVKPNELKNILRARGVFTSNEDKKLLGNTLIKTGLSPEEYIELRGSYKTREDNPKILTRQIKWSSSTSLFDALESDIDFDELLDDNFGTVRLSSQPLFALPDNKNPDIVRLDFEIERKDITKNWGDNTTYHKGYIELNKDATTLDLQLNFCHSSKEVKEFGNRLTNFIIKKFKKDNHIVDEEKVLSIRFHDFDNMGRQGESMKGCILNKSLK</sequence>
<organism evidence="2 3">
    <name type="scientific">Photorhabdus tasmaniensis</name>
    <dbReference type="NCBI Taxonomy" id="1004159"/>
    <lineage>
        <taxon>Bacteria</taxon>
        <taxon>Pseudomonadati</taxon>
        <taxon>Pseudomonadota</taxon>
        <taxon>Gammaproteobacteria</taxon>
        <taxon>Enterobacterales</taxon>
        <taxon>Morganellaceae</taxon>
        <taxon>Photorhabdus</taxon>
    </lineage>
</organism>
<protein>
    <recommendedName>
        <fullName evidence="1">GAPS4b N-terminal domain-containing protein</fullName>
    </recommendedName>
</protein>
<feature type="domain" description="GAPS4b N-terminal" evidence="1">
    <location>
        <begin position="11"/>
        <end position="73"/>
    </location>
</feature>